<evidence type="ECO:0008006" key="5">
    <source>
        <dbReference type="Google" id="ProtNLM"/>
    </source>
</evidence>
<dbReference type="Proteomes" id="UP000747399">
    <property type="component" value="Unassembled WGS sequence"/>
</dbReference>
<sequence length="151" mass="15720">MAIALALLRLAFVAAASYTFGWLAGKVYAAATAPSQQCETGYGSSWGSRRRRSPSCGDAAEAAAIARAKNCRRRGSGGGDGRGSHGGGGSGGLEGRCAVCMEEMATVGYRHGRKVHCCLCSGCWHELSLRGRARFCPICNQEGVCIEVIGT</sequence>
<dbReference type="Gene3D" id="3.30.40.10">
    <property type="entry name" value="Zinc/RING finger domain, C3HC4 (zinc finger)"/>
    <property type="match status" value="1"/>
</dbReference>
<accession>A0A8J4B677</accession>
<evidence type="ECO:0000256" key="2">
    <source>
        <dbReference type="SAM" id="SignalP"/>
    </source>
</evidence>
<gene>
    <name evidence="3" type="ORF">Vafri_10394</name>
</gene>
<evidence type="ECO:0000313" key="3">
    <source>
        <dbReference type="EMBL" id="GIL54665.1"/>
    </source>
</evidence>
<evidence type="ECO:0000256" key="1">
    <source>
        <dbReference type="SAM" id="MobiDB-lite"/>
    </source>
</evidence>
<feature type="compositionally biased region" description="Gly residues" evidence="1">
    <location>
        <begin position="76"/>
        <end position="91"/>
    </location>
</feature>
<evidence type="ECO:0000313" key="4">
    <source>
        <dbReference type="Proteomes" id="UP000747399"/>
    </source>
</evidence>
<protein>
    <recommendedName>
        <fullName evidence="5">RING-type domain-containing protein</fullName>
    </recommendedName>
</protein>
<name>A0A8J4B677_9CHLO</name>
<dbReference type="AlphaFoldDB" id="A0A8J4B677"/>
<reference evidence="3" key="1">
    <citation type="journal article" date="2021" name="Proc. Natl. Acad. Sci. U.S.A.">
        <title>Three genomes in the algal genus Volvox reveal the fate of a haploid sex-determining region after a transition to homothallism.</title>
        <authorList>
            <person name="Yamamoto K."/>
            <person name="Hamaji T."/>
            <person name="Kawai-Toyooka H."/>
            <person name="Matsuzaki R."/>
            <person name="Takahashi F."/>
            <person name="Nishimura Y."/>
            <person name="Kawachi M."/>
            <person name="Noguchi H."/>
            <person name="Minakuchi Y."/>
            <person name="Umen J.G."/>
            <person name="Toyoda A."/>
            <person name="Nozaki H."/>
        </authorList>
    </citation>
    <scope>NUCLEOTIDE SEQUENCE</scope>
    <source>
        <strain evidence="3">NIES-3780</strain>
    </source>
</reference>
<keyword evidence="2" id="KW-0732">Signal</keyword>
<feature type="chain" id="PRO_5035226240" description="RING-type domain-containing protein" evidence="2">
    <location>
        <begin position="17"/>
        <end position="151"/>
    </location>
</feature>
<dbReference type="InterPro" id="IPR013083">
    <property type="entry name" value="Znf_RING/FYVE/PHD"/>
</dbReference>
<proteinExistence type="predicted"/>
<feature type="signal peptide" evidence="2">
    <location>
        <begin position="1"/>
        <end position="16"/>
    </location>
</feature>
<comment type="caution">
    <text evidence="3">The sequence shown here is derived from an EMBL/GenBank/DDBJ whole genome shotgun (WGS) entry which is preliminary data.</text>
</comment>
<feature type="region of interest" description="Disordered" evidence="1">
    <location>
        <begin position="72"/>
        <end position="91"/>
    </location>
</feature>
<dbReference type="EMBL" id="BNCO01000019">
    <property type="protein sequence ID" value="GIL54665.1"/>
    <property type="molecule type" value="Genomic_DNA"/>
</dbReference>
<keyword evidence="4" id="KW-1185">Reference proteome</keyword>
<organism evidence="3 4">
    <name type="scientific">Volvox africanus</name>
    <dbReference type="NCBI Taxonomy" id="51714"/>
    <lineage>
        <taxon>Eukaryota</taxon>
        <taxon>Viridiplantae</taxon>
        <taxon>Chlorophyta</taxon>
        <taxon>core chlorophytes</taxon>
        <taxon>Chlorophyceae</taxon>
        <taxon>CS clade</taxon>
        <taxon>Chlamydomonadales</taxon>
        <taxon>Volvocaceae</taxon>
        <taxon>Volvox</taxon>
    </lineage>
</organism>